<feature type="chain" id="PRO_5035833519" description="Vitellogenin domain-containing protein" evidence="2">
    <location>
        <begin position="19"/>
        <end position="640"/>
    </location>
</feature>
<protein>
    <recommendedName>
        <fullName evidence="5">Vitellogenin domain-containing protein</fullName>
    </recommendedName>
</protein>
<evidence type="ECO:0000256" key="1">
    <source>
        <dbReference type="SAM" id="MobiDB-lite"/>
    </source>
</evidence>
<reference evidence="3 4" key="1">
    <citation type="submission" date="2020-04" db="EMBL/GenBank/DDBJ databases">
        <authorList>
            <person name="Alioto T."/>
            <person name="Alioto T."/>
            <person name="Gomez Garrido J."/>
        </authorList>
    </citation>
    <scope>NUCLEOTIDE SEQUENCE [LARGE SCALE GENOMIC DNA]</scope>
</reference>
<sequence length="640" mass="71870">MTSTLLTALLLSSNLVYENFPAKNCHLSEAQRNEIQEPLRIFLSELNLGEENVSVEFALDLENTSEASEVCNDIAILLAAESLRSLIEQNSGASSRPKNNEDMQQEESDRNDVSPTIESNSPQRLVDQVENTDEEEFISEDAEAASRNGIKSLIDANDVEEASLIFTKTARNEEFTQQLFIELFDQQWQKKTIGRVYDFASSIKSMTAFESLLQHQQNIGLFQEHPLLVVLFSHRLLQFTRSPDFEYEPSDTQQRAYALARGVNADRHRVIGDMVRDLIESESPSATTLSVYALIALPSQIASANKAPEMVTEAIEAALPYLQAGKIGVPKLAEMFATLNQNSCPALALIFNSLGPNTTSCQNLEIYMATHTRLPEVREKVDSNYFNKICVPVLTYVNNNYLKMRNSQQEGDLQSNINCLQSALKDSFIFYLKHKSPYTPPIQQGVPNELSYALQQTNLNDGLKRLYNDTGVTKCHLLAAYADVLREAKLSHKAAILVTLAQAEKHRQIIGVDTPERKVCANSIAEAPFWARRIVWSDPSQGCNISNFVTGGSLTLFDADGKSQPIATWKVTFDDLGRAYLKSELHELQMYIESTEMELEMPLYRLFLLTDIGGDQVQIRYIDDASEKPGTDKYLWKIDC</sequence>
<dbReference type="Proteomes" id="UP000494165">
    <property type="component" value="Unassembled WGS sequence"/>
</dbReference>
<name>A0A8S1CT09_9INSE</name>
<evidence type="ECO:0008006" key="5">
    <source>
        <dbReference type="Google" id="ProtNLM"/>
    </source>
</evidence>
<evidence type="ECO:0000256" key="2">
    <source>
        <dbReference type="SAM" id="SignalP"/>
    </source>
</evidence>
<proteinExistence type="predicted"/>
<dbReference type="AlphaFoldDB" id="A0A8S1CT09"/>
<keyword evidence="4" id="KW-1185">Reference proteome</keyword>
<evidence type="ECO:0000313" key="3">
    <source>
        <dbReference type="EMBL" id="CAB3368445.1"/>
    </source>
</evidence>
<dbReference type="EMBL" id="CADEPI010000038">
    <property type="protein sequence ID" value="CAB3368445.1"/>
    <property type="molecule type" value="Genomic_DNA"/>
</dbReference>
<feature type="compositionally biased region" description="Acidic residues" evidence="1">
    <location>
        <begin position="130"/>
        <end position="142"/>
    </location>
</feature>
<comment type="caution">
    <text evidence="3">The sequence shown here is derived from an EMBL/GenBank/DDBJ whole genome shotgun (WGS) entry which is preliminary data.</text>
</comment>
<feature type="signal peptide" evidence="2">
    <location>
        <begin position="1"/>
        <end position="18"/>
    </location>
</feature>
<feature type="region of interest" description="Disordered" evidence="1">
    <location>
        <begin position="89"/>
        <end position="142"/>
    </location>
</feature>
<keyword evidence="2" id="KW-0732">Signal</keyword>
<accession>A0A8S1CT09</accession>
<organism evidence="3 4">
    <name type="scientific">Cloeon dipterum</name>
    <dbReference type="NCBI Taxonomy" id="197152"/>
    <lineage>
        <taxon>Eukaryota</taxon>
        <taxon>Metazoa</taxon>
        <taxon>Ecdysozoa</taxon>
        <taxon>Arthropoda</taxon>
        <taxon>Hexapoda</taxon>
        <taxon>Insecta</taxon>
        <taxon>Pterygota</taxon>
        <taxon>Palaeoptera</taxon>
        <taxon>Ephemeroptera</taxon>
        <taxon>Pisciforma</taxon>
        <taxon>Baetidae</taxon>
        <taxon>Cloeon</taxon>
    </lineage>
</organism>
<evidence type="ECO:0000313" key="4">
    <source>
        <dbReference type="Proteomes" id="UP000494165"/>
    </source>
</evidence>
<gene>
    <name evidence="3" type="ORF">CLODIP_2_CD07228</name>
</gene>
<feature type="compositionally biased region" description="Polar residues" evidence="1">
    <location>
        <begin position="113"/>
        <end position="123"/>
    </location>
</feature>